<name>A0A1H2U8T5_9PROT</name>
<proteinExistence type="predicted"/>
<dbReference type="InterPro" id="IPR005158">
    <property type="entry name" value="BTAD"/>
</dbReference>
<feature type="domain" description="Bacterial transcriptional activator" evidence="2">
    <location>
        <begin position="903"/>
        <end position="1047"/>
    </location>
</feature>
<dbReference type="Gene3D" id="3.40.50.300">
    <property type="entry name" value="P-loop containing nucleotide triphosphate hydrolases"/>
    <property type="match status" value="1"/>
</dbReference>
<reference evidence="3 4" key="1">
    <citation type="submission" date="2016-10" db="EMBL/GenBank/DDBJ databases">
        <authorList>
            <person name="de Groot N.N."/>
        </authorList>
    </citation>
    <scope>NUCLEOTIDE SEQUENCE [LARGE SCALE GENOMIC DNA]</scope>
    <source>
        <strain evidence="3 4">Nm110</strain>
    </source>
</reference>
<dbReference type="InterPro" id="IPR011990">
    <property type="entry name" value="TPR-like_helical_dom_sf"/>
</dbReference>
<dbReference type="SUPFAM" id="SSF52540">
    <property type="entry name" value="P-loop containing nucleoside triphosphate hydrolases"/>
    <property type="match status" value="1"/>
</dbReference>
<accession>A0A1H2U8T5</accession>
<dbReference type="Gene3D" id="1.10.10.10">
    <property type="entry name" value="Winged helix-like DNA-binding domain superfamily/Winged helix DNA-binding domain"/>
    <property type="match status" value="1"/>
</dbReference>
<dbReference type="InterPro" id="IPR059106">
    <property type="entry name" value="WHD_MalT"/>
</dbReference>
<dbReference type="InterPro" id="IPR056884">
    <property type="entry name" value="NPHP3-like_N"/>
</dbReference>
<dbReference type="Gene3D" id="1.25.40.10">
    <property type="entry name" value="Tetratricopeptide repeat domain"/>
    <property type="match status" value="2"/>
</dbReference>
<evidence type="ECO:0000313" key="3">
    <source>
        <dbReference type="EMBL" id="SDW52561.1"/>
    </source>
</evidence>
<gene>
    <name evidence="3" type="ORF">SAMN05421882_10151</name>
</gene>
<dbReference type="Pfam" id="PF03704">
    <property type="entry name" value="BTAD"/>
    <property type="match status" value="1"/>
</dbReference>
<sequence>MPPDNTHVFERTFLFELVKKRKAARMIWVNGSPGAGKTIFVASLLKKQYASFLWYRIDSGERDIADIFYFLALAAQRNHPRKKLDLPVFTNEYADDIENFARIFFRKLFASLTKESAIVLDNCHELEKNAIFLRLIQIVICELPEGMQLICISRNRLHAALKRLYTNYQLLDIGNAELEFNDQEGQAFLKWLDPHLNDLQIQQIQSKTHGWAAGMVLMAREFRVLGFTKDFNAEENIFDYLSSEILCHLSKELHKFLVASALFTQLTAEMGMQLTGCSQARSYLNELVSKNFLIRRIEKPNPTYQFHPLLRDLLLSQAGVVFTPAYWRKLQRKAAIILVKQDSALEAMLLFQQLQDWSSLKELLLQQASQLINSGRHHTVIQWMQALPSKYLNMDAWIKYWYAIALRPVNPFLTEAHMEKCYLLFDINHDIKGIYSSWVAAVESIIISWDDFSRLKVWMNRFDEIRKHYHARPSIELKIKFYMAAINGLTIYDPHHPRLKTLIRICERLFLFTSLKTIKLLLGTQLAQYYMFNCQLTKLHTSAAFLELIVEDQAIPAMVRIMSTYLLANQRLFMADTVKALEYTQRGLQLSELSGIRSFEGVLHATIVGCHINDGDLISAEMALQKAIKYEDAYQRTSTVIHCSYAVWLAALAGKLHHALEQNHKALQLAKSIHFKITCVSLWSLEVQILAELSQWHKAEQTLSLLSAAAIDTNNKHNLIQYHIADAWLAYLQQNHLRTLAALKELLQILHTEEIFAFFGWRPKVLISLCLLAIETGIEEEFAVRVLQNHRLLACPPTYLEKWPWPVRIYSFGSLIVEVKGKQIEHSGKSQKKILELLQTLVILGGRNVHSSQLTDILWPDVDGDLARQSLETALHRLRKLLGKEVVILNSGLVSLNSSCCWLDLWAFEATIDELEQALTDEQPSKIIKLTDRLLKLYRGPFLKDSDSGLGILKQSQLLNKLSRALELSISFYEKNGEYDRVYLLLNKAVELNPLTEENYRRLMSYHIRQGQPDQALQTYHQCHRILFEGFKIRLSNKILELAKQLKREEGYNSNSKINKL</sequence>
<evidence type="ECO:0000259" key="2">
    <source>
        <dbReference type="SMART" id="SM01043"/>
    </source>
</evidence>
<dbReference type="EMBL" id="FNNH01000015">
    <property type="protein sequence ID" value="SDW52561.1"/>
    <property type="molecule type" value="Genomic_DNA"/>
</dbReference>
<dbReference type="PANTHER" id="PTHR35807">
    <property type="entry name" value="TRANSCRIPTIONAL REGULATOR REDD-RELATED"/>
    <property type="match status" value="1"/>
</dbReference>
<dbReference type="InterPro" id="IPR036388">
    <property type="entry name" value="WH-like_DNA-bd_sf"/>
</dbReference>
<organism evidence="3 4">
    <name type="scientific">Nitrosomonas communis</name>
    <dbReference type="NCBI Taxonomy" id="44574"/>
    <lineage>
        <taxon>Bacteria</taxon>
        <taxon>Pseudomonadati</taxon>
        <taxon>Pseudomonadota</taxon>
        <taxon>Betaproteobacteria</taxon>
        <taxon>Nitrosomonadales</taxon>
        <taxon>Nitrosomonadaceae</taxon>
        <taxon>Nitrosomonas</taxon>
    </lineage>
</organism>
<dbReference type="InterPro" id="IPR016032">
    <property type="entry name" value="Sig_transdc_resp-reg_C-effctor"/>
</dbReference>
<dbReference type="SMART" id="SM01043">
    <property type="entry name" value="BTAD"/>
    <property type="match status" value="1"/>
</dbReference>
<dbReference type="InterPro" id="IPR027417">
    <property type="entry name" value="P-loop_NTPase"/>
</dbReference>
<keyword evidence="1" id="KW-0677">Repeat</keyword>
<dbReference type="Pfam" id="PF24883">
    <property type="entry name" value="NPHP3_N"/>
    <property type="match status" value="1"/>
</dbReference>
<protein>
    <submittedName>
        <fullName evidence="3">Transcriptional activator domain-containing protein</fullName>
    </submittedName>
</protein>
<dbReference type="InterPro" id="IPR051677">
    <property type="entry name" value="AfsR-DnrI-RedD_regulator"/>
</dbReference>
<dbReference type="SUPFAM" id="SSF46894">
    <property type="entry name" value="C-terminal effector domain of the bipartite response regulators"/>
    <property type="match status" value="1"/>
</dbReference>
<dbReference type="GO" id="GO:0003677">
    <property type="term" value="F:DNA binding"/>
    <property type="evidence" value="ECO:0007669"/>
    <property type="project" value="InterPro"/>
</dbReference>
<dbReference type="AlphaFoldDB" id="A0A1H2U8T5"/>
<dbReference type="GO" id="GO:0006355">
    <property type="term" value="P:regulation of DNA-templated transcription"/>
    <property type="evidence" value="ECO:0007669"/>
    <property type="project" value="InterPro"/>
</dbReference>
<evidence type="ECO:0000313" key="4">
    <source>
        <dbReference type="Proteomes" id="UP000183454"/>
    </source>
</evidence>
<dbReference type="SUPFAM" id="SSF48452">
    <property type="entry name" value="TPR-like"/>
    <property type="match status" value="2"/>
</dbReference>
<dbReference type="Proteomes" id="UP000183454">
    <property type="component" value="Unassembled WGS sequence"/>
</dbReference>
<evidence type="ECO:0000256" key="1">
    <source>
        <dbReference type="ARBA" id="ARBA00022737"/>
    </source>
</evidence>
<dbReference type="Pfam" id="PF25873">
    <property type="entry name" value="WHD_MalT"/>
    <property type="match status" value="1"/>
</dbReference>